<feature type="compositionally biased region" description="Low complexity" evidence="8">
    <location>
        <begin position="95"/>
        <end position="111"/>
    </location>
</feature>
<evidence type="ECO:0000256" key="6">
    <source>
        <dbReference type="ARBA" id="ARBA00023136"/>
    </source>
</evidence>
<feature type="compositionally biased region" description="Polar residues" evidence="8">
    <location>
        <begin position="1"/>
        <end position="10"/>
    </location>
</feature>
<dbReference type="PaxDb" id="3708-A0A078GG01"/>
<dbReference type="Proteomes" id="UP001295469">
    <property type="component" value="Chromosome A06"/>
</dbReference>
<evidence type="ECO:0000256" key="2">
    <source>
        <dbReference type="ARBA" id="ARBA00004236"/>
    </source>
</evidence>
<dbReference type="Gramene" id="CDY24062">
    <property type="protein sequence ID" value="CDY24062"/>
    <property type="gene ID" value="GSBRNA2T00024594001"/>
</dbReference>
<dbReference type="GO" id="GO:0009734">
    <property type="term" value="P:auxin-activated signaling pathway"/>
    <property type="evidence" value="ECO:0007669"/>
    <property type="project" value="UniProtKB-KW"/>
</dbReference>
<organism evidence="10 11">
    <name type="scientific">Brassica napus</name>
    <name type="common">Rape</name>
    <dbReference type="NCBI Taxonomy" id="3708"/>
    <lineage>
        <taxon>Eukaryota</taxon>
        <taxon>Viridiplantae</taxon>
        <taxon>Streptophyta</taxon>
        <taxon>Embryophyta</taxon>
        <taxon>Tracheophyta</taxon>
        <taxon>Spermatophyta</taxon>
        <taxon>Magnoliopsida</taxon>
        <taxon>eudicotyledons</taxon>
        <taxon>Gunneridae</taxon>
        <taxon>Pentapetalae</taxon>
        <taxon>rosids</taxon>
        <taxon>malvids</taxon>
        <taxon>Brassicales</taxon>
        <taxon>Brassicaceae</taxon>
        <taxon>Brassiceae</taxon>
        <taxon>Brassica</taxon>
    </lineage>
</organism>
<feature type="region of interest" description="Disordered" evidence="8">
    <location>
        <begin position="93"/>
        <end position="132"/>
    </location>
</feature>
<reference evidence="9" key="3">
    <citation type="submission" date="2021-01" db="EMBL/GenBank/DDBJ databases">
        <authorList>
            <consortium name="Genoscope - CEA"/>
            <person name="William W."/>
        </authorList>
    </citation>
    <scope>NUCLEOTIDE SEQUENCE</scope>
</reference>
<comment type="function">
    <text evidence="1">Involved in auxin transport. Regulator of the auxin signaling pathway.</text>
</comment>
<evidence type="ECO:0000256" key="1">
    <source>
        <dbReference type="ARBA" id="ARBA00002281"/>
    </source>
</evidence>
<keyword evidence="6" id="KW-0472">Membrane</keyword>
<comment type="similarity">
    <text evidence="3">Belongs to the BIG GRAIN 1 (BG1) plant protein family.</text>
</comment>
<gene>
    <name evidence="10" type="primary">BnaA06g00600D</name>
    <name evidence="9" type="ORF">DARMORV10_A06P00470.1</name>
    <name evidence="10" type="ORF">GSBRNA2T00024594001</name>
</gene>
<keyword evidence="7" id="KW-0927">Auxin signaling pathway</keyword>
<keyword evidence="4" id="KW-0813">Transport</keyword>
<evidence type="ECO:0000256" key="5">
    <source>
        <dbReference type="ARBA" id="ARBA00022475"/>
    </source>
</evidence>
<dbReference type="EMBL" id="LK032153">
    <property type="protein sequence ID" value="CDY24062.1"/>
    <property type="molecule type" value="Genomic_DNA"/>
</dbReference>
<sequence>MDPWDNNTTDHQYRRRDHRHPSFSSSLLDQIYRSTDDSSDVSMRKKQNRAASLDENRVCLEKILLNRRKTADDFAVNRRKTAEINTVEPVFFKHSSSSSSDSSGFSSSESDSFYKRTRSSRSPPVIHHHPKPIRTAVERLERPNNKVKSKALKMYSDLKKVKQPISPGGRLATFLNSLFTGNTKKPNKTVSTATSSHTTCSSASSFSRSCLSKTTSSSEKSKRSVRFCPVNVILDEDSKQRESIRHHQSRVMEENRRVIEAAKELIRTYRENKDVEEEDDDDDDDAASCASSDLFELDNLSSIGIERYREELPVYETTRLNTNPIISR</sequence>
<dbReference type="InterPro" id="IPR039621">
    <property type="entry name" value="BG1-like"/>
</dbReference>
<evidence type="ECO:0000313" key="9">
    <source>
        <dbReference type="EMBL" id="CAF2080853.1"/>
    </source>
</evidence>
<evidence type="ECO:0000313" key="10">
    <source>
        <dbReference type="EMBL" id="CDY24062.1"/>
    </source>
</evidence>
<feature type="compositionally biased region" description="Low complexity" evidence="8">
    <location>
        <begin position="189"/>
        <end position="204"/>
    </location>
</feature>
<dbReference type="AlphaFoldDB" id="A0A078GG01"/>
<feature type="region of interest" description="Disordered" evidence="8">
    <location>
        <begin position="184"/>
        <end position="204"/>
    </location>
</feature>
<dbReference type="PANTHER" id="PTHR33541:SF19">
    <property type="entry name" value="PROTEIN BIG GRAIN 1-LIKE A"/>
    <property type="match status" value="1"/>
</dbReference>
<protein>
    <submittedName>
        <fullName evidence="9">(rape) hypothetical protein</fullName>
    </submittedName>
    <submittedName>
        <fullName evidence="10">BnaA06g00600D protein</fullName>
    </submittedName>
</protein>
<dbReference type="PANTHER" id="PTHR33541">
    <property type="entry name" value="PROTEIN BIG GRAIN 1-LIKE A-RELATED"/>
    <property type="match status" value="1"/>
</dbReference>
<comment type="subcellular location">
    <subcellularLocation>
        <location evidence="2">Cell membrane</location>
    </subcellularLocation>
</comment>
<proteinExistence type="inferred from homology"/>
<dbReference type="STRING" id="3708.A0A078GG01"/>
<evidence type="ECO:0000256" key="3">
    <source>
        <dbReference type="ARBA" id="ARBA00010067"/>
    </source>
</evidence>
<reference evidence="10" key="2">
    <citation type="submission" date="2014-06" db="EMBL/GenBank/DDBJ databases">
        <authorList>
            <person name="Genoscope - CEA"/>
        </authorList>
    </citation>
    <scope>NUCLEOTIDE SEQUENCE</scope>
</reference>
<keyword evidence="11" id="KW-1185">Reference proteome</keyword>
<evidence type="ECO:0000256" key="4">
    <source>
        <dbReference type="ARBA" id="ARBA00022448"/>
    </source>
</evidence>
<evidence type="ECO:0000256" key="8">
    <source>
        <dbReference type="SAM" id="MobiDB-lite"/>
    </source>
</evidence>
<name>A0A078GG01_BRANA</name>
<feature type="region of interest" description="Disordered" evidence="8">
    <location>
        <begin position="1"/>
        <end position="29"/>
    </location>
</feature>
<reference evidence="10 11" key="1">
    <citation type="journal article" date="2014" name="Science">
        <title>Plant genetics. Early allopolyploid evolution in the post-Neolithic Brassica napus oilseed genome.</title>
        <authorList>
            <person name="Chalhoub B."/>
            <person name="Denoeud F."/>
            <person name="Liu S."/>
            <person name="Parkin I.A."/>
            <person name="Tang H."/>
            <person name="Wang X."/>
            <person name="Chiquet J."/>
            <person name="Belcram H."/>
            <person name="Tong C."/>
            <person name="Samans B."/>
            <person name="Correa M."/>
            <person name="Da Silva C."/>
            <person name="Just J."/>
            <person name="Falentin C."/>
            <person name="Koh C.S."/>
            <person name="Le Clainche I."/>
            <person name="Bernard M."/>
            <person name="Bento P."/>
            <person name="Noel B."/>
            <person name="Labadie K."/>
            <person name="Alberti A."/>
            <person name="Charles M."/>
            <person name="Arnaud D."/>
            <person name="Guo H."/>
            <person name="Daviaud C."/>
            <person name="Alamery S."/>
            <person name="Jabbari K."/>
            <person name="Zhao M."/>
            <person name="Edger P.P."/>
            <person name="Chelaifa H."/>
            <person name="Tack D."/>
            <person name="Lassalle G."/>
            <person name="Mestiri I."/>
            <person name="Schnel N."/>
            <person name="Le Paslier M.C."/>
            <person name="Fan G."/>
            <person name="Renault V."/>
            <person name="Bayer P.E."/>
            <person name="Golicz A.A."/>
            <person name="Manoli S."/>
            <person name="Lee T.H."/>
            <person name="Thi V.H."/>
            <person name="Chalabi S."/>
            <person name="Hu Q."/>
            <person name="Fan C."/>
            <person name="Tollenaere R."/>
            <person name="Lu Y."/>
            <person name="Battail C."/>
            <person name="Shen J."/>
            <person name="Sidebottom C.H."/>
            <person name="Wang X."/>
            <person name="Canaguier A."/>
            <person name="Chauveau A."/>
            <person name="Berard A."/>
            <person name="Deniot G."/>
            <person name="Guan M."/>
            <person name="Liu Z."/>
            <person name="Sun F."/>
            <person name="Lim Y.P."/>
            <person name="Lyons E."/>
            <person name="Town C.D."/>
            <person name="Bancroft I."/>
            <person name="Wang X."/>
            <person name="Meng J."/>
            <person name="Ma J."/>
            <person name="Pires J.C."/>
            <person name="King G.J."/>
            <person name="Brunel D."/>
            <person name="Delourme R."/>
            <person name="Renard M."/>
            <person name="Aury J.M."/>
            <person name="Adams K.L."/>
            <person name="Batley J."/>
            <person name="Snowdon R.J."/>
            <person name="Tost J."/>
            <person name="Edwards D."/>
            <person name="Zhou Y."/>
            <person name="Hua W."/>
            <person name="Sharpe A.G."/>
            <person name="Paterson A.H."/>
            <person name="Guan C."/>
            <person name="Wincker P."/>
        </authorList>
    </citation>
    <scope>NUCLEOTIDE SEQUENCE [LARGE SCALE GENOMIC DNA]</scope>
    <source>
        <strain evidence="11">cv. Darmor-bzh</strain>
    </source>
</reference>
<feature type="region of interest" description="Disordered" evidence="8">
    <location>
        <begin position="270"/>
        <end position="291"/>
    </location>
</feature>
<keyword evidence="5" id="KW-1003">Cell membrane</keyword>
<dbReference type="OMA" id="QSNCFRE"/>
<feature type="compositionally biased region" description="Acidic residues" evidence="8">
    <location>
        <begin position="274"/>
        <end position="286"/>
    </location>
</feature>
<dbReference type="GO" id="GO:0005886">
    <property type="term" value="C:plasma membrane"/>
    <property type="evidence" value="ECO:0007669"/>
    <property type="project" value="UniProtKB-SubCell"/>
</dbReference>
<accession>A0A078GG01</accession>
<evidence type="ECO:0000256" key="7">
    <source>
        <dbReference type="ARBA" id="ARBA00023294"/>
    </source>
</evidence>
<dbReference type="EMBL" id="HG994360">
    <property type="protein sequence ID" value="CAF2080853.1"/>
    <property type="molecule type" value="Genomic_DNA"/>
</dbReference>
<dbReference type="Proteomes" id="UP000028999">
    <property type="component" value="Unassembled WGS sequence"/>
</dbReference>
<evidence type="ECO:0000313" key="11">
    <source>
        <dbReference type="Proteomes" id="UP000028999"/>
    </source>
</evidence>